<protein>
    <submittedName>
        <fullName evidence="2">Uncharacterized protein</fullName>
    </submittedName>
</protein>
<dbReference type="AlphaFoldDB" id="A0A3R7FYW3"/>
<feature type="compositionally biased region" description="Low complexity" evidence="1">
    <location>
        <begin position="200"/>
        <end position="213"/>
    </location>
</feature>
<comment type="caution">
    <text evidence="2">The sequence shown here is derived from an EMBL/GenBank/DDBJ whole genome shotgun (WGS) entry which is preliminary data.</text>
</comment>
<feature type="compositionally biased region" description="Basic residues" evidence="1">
    <location>
        <begin position="183"/>
        <end position="196"/>
    </location>
</feature>
<organism evidence="2 3">
    <name type="scientific">Aspergillus turcosus</name>
    <dbReference type="NCBI Taxonomy" id="1245748"/>
    <lineage>
        <taxon>Eukaryota</taxon>
        <taxon>Fungi</taxon>
        <taxon>Dikarya</taxon>
        <taxon>Ascomycota</taxon>
        <taxon>Pezizomycotina</taxon>
        <taxon>Eurotiomycetes</taxon>
        <taxon>Eurotiomycetidae</taxon>
        <taxon>Eurotiales</taxon>
        <taxon>Aspergillaceae</taxon>
        <taxon>Aspergillus</taxon>
        <taxon>Aspergillus subgen. Fumigati</taxon>
    </lineage>
</organism>
<feature type="region of interest" description="Disordered" evidence="1">
    <location>
        <begin position="180"/>
        <end position="213"/>
    </location>
</feature>
<evidence type="ECO:0000256" key="1">
    <source>
        <dbReference type="SAM" id="MobiDB-lite"/>
    </source>
</evidence>
<sequence>MASCSSCYKSTCPGAGSCSTLYAISDLVVTYAQSDQMPAFSLNAATTASTTQHLSAEQAPIDESDDEEDWETKLAIAATECVYRFRDVQLSAPPFPFRQRWDMDARQVISERKNRGTKRKRREYEDYDEEDHEYLDNEETQRIQDLMAATLESIAAMDASDPAARAAMLESIAALDTSVLPPAKRRKKAMKKKNKGRAAGEGVAGPAPAGGSA</sequence>
<dbReference type="STRING" id="1245748.A0A3R7FYW3"/>
<evidence type="ECO:0000313" key="3">
    <source>
        <dbReference type="Proteomes" id="UP000215289"/>
    </source>
</evidence>
<evidence type="ECO:0000313" key="2">
    <source>
        <dbReference type="EMBL" id="RLM01601.1"/>
    </source>
</evidence>
<proteinExistence type="predicted"/>
<dbReference type="Proteomes" id="UP000215289">
    <property type="component" value="Unassembled WGS sequence"/>
</dbReference>
<accession>A0A3R7FYW3</accession>
<reference evidence="2 3" key="1">
    <citation type="submission" date="2018-08" db="EMBL/GenBank/DDBJ databases">
        <title>Draft genome sequences of two Aspergillus turcosus clinical strains isolated from bronchoalveolar lavage fluid: one azole-susceptible and the other azole-resistant.</title>
        <authorList>
            <person name="Parent-Michaud M."/>
            <person name="Dufresne P.J."/>
            <person name="Fournier E."/>
            <person name="Martineau C."/>
            <person name="Moreira S."/>
            <person name="Perkins V."/>
            <person name="De Repentigny L."/>
            <person name="Dufresne S.F."/>
        </authorList>
    </citation>
    <scope>NUCLEOTIDE SEQUENCE [LARGE SCALE GENOMIC DNA]</scope>
    <source>
        <strain evidence="2">HMR AF 1038</strain>
    </source>
</reference>
<gene>
    <name evidence="2" type="ORF">CFD26_109064</name>
</gene>
<dbReference type="EMBL" id="NIDN02000004">
    <property type="protein sequence ID" value="RLM01601.1"/>
    <property type="molecule type" value="Genomic_DNA"/>
</dbReference>
<name>A0A3R7FYW3_9EURO</name>
<dbReference type="OrthoDB" id="5368821at2759"/>
<keyword evidence="3" id="KW-1185">Reference proteome</keyword>